<evidence type="ECO:0000313" key="2">
    <source>
        <dbReference type="EMBL" id="CAB4836902.1"/>
    </source>
</evidence>
<dbReference type="EMBL" id="CAEZYR010000218">
    <property type="protein sequence ID" value="CAB4774966.1"/>
    <property type="molecule type" value="Genomic_DNA"/>
</dbReference>
<dbReference type="EMBL" id="CAFBOS010000038">
    <property type="protein sequence ID" value="CAB4988519.1"/>
    <property type="molecule type" value="Genomic_DNA"/>
</dbReference>
<reference evidence="3" key="1">
    <citation type="submission" date="2020-05" db="EMBL/GenBank/DDBJ databases">
        <authorList>
            <person name="Chiriac C."/>
            <person name="Salcher M."/>
            <person name="Ghai R."/>
            <person name="Kavagutti S V."/>
        </authorList>
    </citation>
    <scope>NUCLEOTIDE SEQUENCE</scope>
</reference>
<evidence type="ECO:0000313" key="1">
    <source>
        <dbReference type="EMBL" id="CAB4774966.1"/>
    </source>
</evidence>
<gene>
    <name evidence="1" type="ORF">UFOPK2754_03310</name>
    <name evidence="2" type="ORF">UFOPK3139_03348</name>
    <name evidence="3" type="ORF">UFOPK3967_00842</name>
</gene>
<name>A0A6J7NDE9_9ZZZZ</name>
<dbReference type="AlphaFoldDB" id="A0A6J7NDE9"/>
<evidence type="ECO:0000313" key="3">
    <source>
        <dbReference type="EMBL" id="CAB4988519.1"/>
    </source>
</evidence>
<proteinExistence type="predicted"/>
<accession>A0A6J7NDE9</accession>
<protein>
    <submittedName>
        <fullName evidence="3">Unannotated protein</fullName>
    </submittedName>
</protein>
<dbReference type="EMBL" id="CAFABA010000260">
    <property type="protein sequence ID" value="CAB4836902.1"/>
    <property type="molecule type" value="Genomic_DNA"/>
</dbReference>
<organism evidence="3">
    <name type="scientific">freshwater metagenome</name>
    <dbReference type="NCBI Taxonomy" id="449393"/>
    <lineage>
        <taxon>unclassified sequences</taxon>
        <taxon>metagenomes</taxon>
        <taxon>ecological metagenomes</taxon>
    </lineage>
</organism>
<sequence length="162" mass="17906">MTDDRYDQLKPPHLVSALRSFPRRYREVLANVSRDLELLVKPVDGHTVLALVADTSSTLELIDRALERTLVQDDPELTASVVVASARTWQAREPSAIPTLLDELAAHATALADRLDRAPTAGWLRVANVDGRRVRAVDLAREAVRMAAENLRLLERIVASLG</sequence>